<evidence type="ECO:0000313" key="2">
    <source>
        <dbReference type="EMBL" id="GBM30256.1"/>
    </source>
</evidence>
<sequence length="355" mass="40624">MCTPVGRTLTPPDVVPVLLMVRMERVHCFKNLLAIHWALVTLIFSLGPRELLFPDLSTSLKRAAHDAGNEIRWLKALKRVPYSAGNESWPGSAGNEIYTALETSTTQRVNEFQSKRWKRVPHNAGNEFLHVLETDPHTLKRRWKRVPHSAETIHIALETSLHSAGNGLTRGKRSTQRWKRVPAQRWKRVHTPDNYAGNESHTALETRFHSSWKRDPLPALETRSQQRWKRVWHSAENEFHNSAGNEFHYSAGNESDTALDPSNEFHTALETRSTQRGKRDLAQRRKRDLNSAGKRFVTAGNEFPHNVGNKFHTTLETSSAQCWKQVVHSAGNERVLHNVGNEFCTTQETSCAQRW</sequence>
<proteinExistence type="predicted"/>
<reference evidence="2 3" key="1">
    <citation type="journal article" date="2019" name="Sci. Rep.">
        <title>Orb-weaving spider Araneus ventricosus genome elucidates the spidroin gene catalogue.</title>
        <authorList>
            <person name="Kono N."/>
            <person name="Nakamura H."/>
            <person name="Ohtoshi R."/>
            <person name="Moran D.A.P."/>
            <person name="Shinohara A."/>
            <person name="Yoshida Y."/>
            <person name="Fujiwara M."/>
            <person name="Mori M."/>
            <person name="Tomita M."/>
            <person name="Arakawa K."/>
        </authorList>
    </citation>
    <scope>NUCLEOTIDE SEQUENCE [LARGE SCALE GENOMIC DNA]</scope>
</reference>
<gene>
    <name evidence="2" type="ORF">AVEN_127606_1</name>
</gene>
<feature type="region of interest" description="Disordered" evidence="1">
    <location>
        <begin position="268"/>
        <end position="292"/>
    </location>
</feature>
<evidence type="ECO:0000313" key="3">
    <source>
        <dbReference type="Proteomes" id="UP000499080"/>
    </source>
</evidence>
<dbReference type="Proteomes" id="UP000499080">
    <property type="component" value="Unassembled WGS sequence"/>
</dbReference>
<comment type="caution">
    <text evidence="2">The sequence shown here is derived from an EMBL/GenBank/DDBJ whole genome shotgun (WGS) entry which is preliminary data.</text>
</comment>
<name>A0A4Y2EQG5_ARAVE</name>
<keyword evidence="3" id="KW-1185">Reference proteome</keyword>
<protein>
    <submittedName>
        <fullName evidence="2">Uncharacterized protein</fullName>
    </submittedName>
</protein>
<evidence type="ECO:0000256" key="1">
    <source>
        <dbReference type="SAM" id="MobiDB-lite"/>
    </source>
</evidence>
<dbReference type="AlphaFoldDB" id="A0A4Y2EQG5"/>
<organism evidence="2 3">
    <name type="scientific">Araneus ventricosus</name>
    <name type="common">Orbweaver spider</name>
    <name type="synonym">Epeira ventricosa</name>
    <dbReference type="NCBI Taxonomy" id="182803"/>
    <lineage>
        <taxon>Eukaryota</taxon>
        <taxon>Metazoa</taxon>
        <taxon>Ecdysozoa</taxon>
        <taxon>Arthropoda</taxon>
        <taxon>Chelicerata</taxon>
        <taxon>Arachnida</taxon>
        <taxon>Araneae</taxon>
        <taxon>Araneomorphae</taxon>
        <taxon>Entelegynae</taxon>
        <taxon>Araneoidea</taxon>
        <taxon>Araneidae</taxon>
        <taxon>Araneus</taxon>
    </lineage>
</organism>
<dbReference type="EMBL" id="BGPR01170854">
    <property type="protein sequence ID" value="GBM30256.1"/>
    <property type="molecule type" value="Genomic_DNA"/>
</dbReference>
<accession>A0A4Y2EQG5</accession>